<comment type="caution">
    <text evidence="1">The sequence shown here is derived from an EMBL/GenBank/DDBJ whole genome shotgun (WGS) entry which is preliminary data.</text>
</comment>
<proteinExistence type="predicted"/>
<keyword evidence="2" id="KW-1185">Reference proteome</keyword>
<name>A0A9P6GN52_9PLEO</name>
<reference evidence="1" key="1">
    <citation type="journal article" date="2020" name="Mol. Plant Microbe Interact.">
        <title>Genome Sequence of the Biocontrol Agent Coniothyrium minitans strain Conio (IMI 134523).</title>
        <authorList>
            <person name="Patel D."/>
            <person name="Shittu T.A."/>
            <person name="Baroncelli R."/>
            <person name="Muthumeenakshi S."/>
            <person name="Osborne T.H."/>
            <person name="Janganan T.K."/>
            <person name="Sreenivasaprasad S."/>
        </authorList>
    </citation>
    <scope>NUCLEOTIDE SEQUENCE</scope>
    <source>
        <strain evidence="1">Conio</strain>
    </source>
</reference>
<evidence type="ECO:0000313" key="1">
    <source>
        <dbReference type="EMBL" id="KAF9738767.1"/>
    </source>
</evidence>
<accession>A0A9P6GN52</accession>
<gene>
    <name evidence="1" type="ORF">PMIN01_04050</name>
</gene>
<dbReference type="OrthoDB" id="3897607at2759"/>
<protein>
    <submittedName>
        <fullName evidence="1">Uncharacterized protein</fullName>
    </submittedName>
</protein>
<dbReference type="EMBL" id="WJXW01000003">
    <property type="protein sequence ID" value="KAF9738767.1"/>
    <property type="molecule type" value="Genomic_DNA"/>
</dbReference>
<sequence>MLVSITILSNLEVMMGIRGLCIATMRPLLRYSPCLDAEMASYGNEGMPYKVYKMHMGTESASHAEQEDMDRMDSRAHMLPQRPLVAQVKDETAEDFYVCRQDSMDGA</sequence>
<dbReference type="AlphaFoldDB" id="A0A9P6GN52"/>
<dbReference type="Proteomes" id="UP000756921">
    <property type="component" value="Unassembled WGS sequence"/>
</dbReference>
<organism evidence="1 2">
    <name type="scientific">Paraphaeosphaeria minitans</name>
    <dbReference type="NCBI Taxonomy" id="565426"/>
    <lineage>
        <taxon>Eukaryota</taxon>
        <taxon>Fungi</taxon>
        <taxon>Dikarya</taxon>
        <taxon>Ascomycota</taxon>
        <taxon>Pezizomycotina</taxon>
        <taxon>Dothideomycetes</taxon>
        <taxon>Pleosporomycetidae</taxon>
        <taxon>Pleosporales</taxon>
        <taxon>Massarineae</taxon>
        <taxon>Didymosphaeriaceae</taxon>
        <taxon>Paraphaeosphaeria</taxon>
    </lineage>
</organism>
<evidence type="ECO:0000313" key="2">
    <source>
        <dbReference type="Proteomes" id="UP000756921"/>
    </source>
</evidence>